<dbReference type="Gene3D" id="3.30.365.10">
    <property type="entry name" value="Aldehyde oxidase/xanthine dehydrogenase, molybdopterin binding domain"/>
    <property type="match status" value="2"/>
</dbReference>
<dbReference type="Pfam" id="PF20256">
    <property type="entry name" value="MoCoBD_2"/>
    <property type="match status" value="1"/>
</dbReference>
<dbReference type="PANTHER" id="PTHR11908">
    <property type="entry name" value="XANTHINE DEHYDROGENASE"/>
    <property type="match status" value="1"/>
</dbReference>
<dbReference type="EMBL" id="FR695867">
    <property type="protein sequence ID" value="CBX27753.1"/>
    <property type="molecule type" value="Genomic_DNA"/>
</dbReference>
<evidence type="ECO:0000313" key="2">
    <source>
        <dbReference type="EMBL" id="CBX27753.1"/>
    </source>
</evidence>
<dbReference type="InterPro" id="IPR016208">
    <property type="entry name" value="Ald_Oxase/xanthine_DH-like"/>
</dbReference>
<gene>
    <name evidence="2" type="ORF">N47_C18110</name>
</gene>
<reference evidence="2" key="1">
    <citation type="journal article" date="2011" name="Environ. Microbiol.">
        <title>Genomic insights into the metabolic potential of the polycyclic aromatic hydrocarbon degrading sulfate-reducing Deltaproteobacterium N47.</title>
        <authorList>
            <person name="Bergmann F."/>
            <person name="Selesi D."/>
            <person name="Weinmaier T."/>
            <person name="Tischler P."/>
            <person name="Rattei T."/>
            <person name="Meckenstock R.U."/>
        </authorList>
    </citation>
    <scope>NUCLEOTIDE SEQUENCE</scope>
</reference>
<dbReference type="SUPFAM" id="SSF56003">
    <property type="entry name" value="Molybdenum cofactor-binding domain"/>
    <property type="match status" value="1"/>
</dbReference>
<accession>E1YB76</accession>
<protein>
    <recommendedName>
        <fullName evidence="1">Aldehyde oxidase/xanthine dehydrogenase second molybdopterin binding domain-containing protein</fullName>
    </recommendedName>
</protein>
<name>E1YB76_9BACT</name>
<sequence length="195" mass="21013">MGQGSDTVMAMMAAEELGIDMDKIRIVSGDTDVCPYSAGSASQRITFHSGMATKRAAADAKARLFEAVAGRLEARIDDLEAGDNRIYIKGTPDKGMTFREAIWASQEDNKGREVMGHGTWRHEVDPAEMKAIYETGKGNYAPAYIFSAGTAEVKVDRKTGQVDVEAFCFAMDVGKPVNPIMVEGQLEGGLHMGNG</sequence>
<feature type="domain" description="Aldehyde oxidase/xanthine dehydrogenase second molybdopterin binding" evidence="1">
    <location>
        <begin position="1"/>
        <end position="195"/>
    </location>
</feature>
<evidence type="ECO:0000259" key="1">
    <source>
        <dbReference type="Pfam" id="PF20256"/>
    </source>
</evidence>
<dbReference type="GO" id="GO:0005506">
    <property type="term" value="F:iron ion binding"/>
    <property type="evidence" value="ECO:0007669"/>
    <property type="project" value="InterPro"/>
</dbReference>
<organism evidence="2">
    <name type="scientific">uncultured Desulfobacterium sp</name>
    <dbReference type="NCBI Taxonomy" id="201089"/>
    <lineage>
        <taxon>Bacteria</taxon>
        <taxon>Pseudomonadati</taxon>
        <taxon>Thermodesulfobacteriota</taxon>
        <taxon>Desulfobacteria</taxon>
        <taxon>Desulfobacterales</taxon>
        <taxon>Desulfobacteriaceae</taxon>
        <taxon>Desulfobacterium</taxon>
        <taxon>environmental samples</taxon>
    </lineage>
</organism>
<dbReference type="InterPro" id="IPR037165">
    <property type="entry name" value="AldOxase/xan_DH_Mopterin-bd_sf"/>
</dbReference>
<dbReference type="PANTHER" id="PTHR11908:SF157">
    <property type="entry name" value="XANTHINE DEHYDROGENASE SUBUNIT D-RELATED"/>
    <property type="match status" value="1"/>
</dbReference>
<proteinExistence type="predicted"/>
<dbReference type="GO" id="GO:0016491">
    <property type="term" value="F:oxidoreductase activity"/>
    <property type="evidence" value="ECO:0007669"/>
    <property type="project" value="InterPro"/>
</dbReference>
<dbReference type="InterPro" id="IPR046867">
    <property type="entry name" value="AldOxase/xan_DH_MoCoBD2"/>
</dbReference>
<dbReference type="AlphaFoldDB" id="E1YB76"/>